<proteinExistence type="predicted"/>
<feature type="transmembrane region" description="Helical" evidence="1">
    <location>
        <begin position="44"/>
        <end position="61"/>
    </location>
</feature>
<protein>
    <recommendedName>
        <fullName evidence="2">EamA domain-containing protein</fullName>
    </recommendedName>
</protein>
<keyword evidence="1" id="KW-0472">Membrane</keyword>
<organism evidence="3 4">
    <name type="scientific">Tritrichomonas musculus</name>
    <dbReference type="NCBI Taxonomy" id="1915356"/>
    <lineage>
        <taxon>Eukaryota</taxon>
        <taxon>Metamonada</taxon>
        <taxon>Parabasalia</taxon>
        <taxon>Tritrichomonadida</taxon>
        <taxon>Tritrichomonadidae</taxon>
        <taxon>Tritrichomonas</taxon>
    </lineage>
</organism>
<evidence type="ECO:0000256" key="1">
    <source>
        <dbReference type="SAM" id="Phobius"/>
    </source>
</evidence>
<feature type="transmembrane region" description="Helical" evidence="1">
    <location>
        <begin position="82"/>
        <end position="105"/>
    </location>
</feature>
<feature type="transmembrane region" description="Helical" evidence="1">
    <location>
        <begin position="257"/>
        <end position="280"/>
    </location>
</feature>
<feature type="transmembrane region" description="Helical" evidence="1">
    <location>
        <begin position="301"/>
        <end position="319"/>
    </location>
</feature>
<feature type="transmembrane region" description="Helical" evidence="1">
    <location>
        <begin position="111"/>
        <end position="129"/>
    </location>
</feature>
<dbReference type="PANTHER" id="PTHR13146:SF6">
    <property type="entry name" value="THH1_TOM1_TOM3 DOMAIN-CONTAINING PROTEIN"/>
    <property type="match status" value="1"/>
</dbReference>
<dbReference type="InterPro" id="IPR037185">
    <property type="entry name" value="EmrE-like"/>
</dbReference>
<dbReference type="Proteomes" id="UP001470230">
    <property type="component" value="Unassembled WGS sequence"/>
</dbReference>
<dbReference type="EMBL" id="JAPFFF010000008">
    <property type="protein sequence ID" value="KAK8884145.1"/>
    <property type="molecule type" value="Genomic_DNA"/>
</dbReference>
<feature type="domain" description="EamA" evidence="2">
    <location>
        <begin position="38"/>
        <end position="152"/>
    </location>
</feature>
<dbReference type="SUPFAM" id="SSF103481">
    <property type="entry name" value="Multidrug resistance efflux transporter EmrE"/>
    <property type="match status" value="1"/>
</dbReference>
<keyword evidence="1" id="KW-0812">Transmembrane</keyword>
<feature type="transmembrane region" description="Helical" evidence="1">
    <location>
        <begin position="325"/>
        <end position="346"/>
    </location>
</feature>
<dbReference type="Pfam" id="PF00892">
    <property type="entry name" value="EamA"/>
    <property type="match status" value="1"/>
</dbReference>
<evidence type="ECO:0000313" key="4">
    <source>
        <dbReference type="Proteomes" id="UP001470230"/>
    </source>
</evidence>
<name>A0ABR2JZ60_9EUKA</name>
<evidence type="ECO:0000259" key="2">
    <source>
        <dbReference type="Pfam" id="PF00892"/>
    </source>
</evidence>
<feature type="transmembrane region" description="Helical" evidence="1">
    <location>
        <begin position="218"/>
        <end position="237"/>
    </location>
</feature>
<reference evidence="3 4" key="1">
    <citation type="submission" date="2024-04" db="EMBL/GenBank/DDBJ databases">
        <title>Tritrichomonas musculus Genome.</title>
        <authorList>
            <person name="Alves-Ferreira E."/>
            <person name="Grigg M."/>
            <person name="Lorenzi H."/>
            <person name="Galac M."/>
        </authorList>
    </citation>
    <scope>NUCLEOTIDE SEQUENCE [LARGE SCALE GENOMIC DNA]</scope>
    <source>
        <strain evidence="3 4">EAF2021</strain>
    </source>
</reference>
<gene>
    <name evidence="3" type="ORF">M9Y10_043251</name>
</gene>
<comment type="caution">
    <text evidence="3">The sequence shown here is derived from an EMBL/GenBank/DDBJ whole genome shotgun (WGS) entry which is preliminary data.</text>
</comment>
<dbReference type="InterPro" id="IPR000620">
    <property type="entry name" value="EamA_dom"/>
</dbReference>
<accession>A0ABR2JZ60</accession>
<sequence>MGGGIGFAIFGMLLFGTGTSISMKIMLQLKAAGYKGKIHNFDQPFTQSILMFFGMIFSYFVSKCWDPENKGPRPKSNWRQRVMVAIPSSFDLFASTLMTFGLIYINVSIFQMLRGSMVIFSVIFSIIFLKRKIKGYEYFGVALTIIALLMIGTAGIYIPEYKSEGSSDEDTKSSGQKIMGSLLIIASQAVQAGQIVVEEYVLKDVNMPALEIVGWEGIWGFVMMIFIAYPFAFIVPGEKPSPLGGSLEFFCDAFIQLFTNGKIALTCSLFLFAVLFYNMFGMLVTSHSSAIYRTILEAARTLLIWIVMLILAASNAPFGEIWCKYSWLELCGFIILVCSSFIYGGYWKIPGFKYPEPQL</sequence>
<feature type="transmembrane region" description="Helical" evidence="1">
    <location>
        <begin position="136"/>
        <end position="158"/>
    </location>
</feature>
<evidence type="ECO:0000313" key="3">
    <source>
        <dbReference type="EMBL" id="KAK8884145.1"/>
    </source>
</evidence>
<keyword evidence="1" id="KW-1133">Transmembrane helix</keyword>
<dbReference type="PANTHER" id="PTHR13146">
    <property type="match status" value="1"/>
</dbReference>
<keyword evidence="4" id="KW-1185">Reference proteome</keyword>